<name>A0AC60W8T1_9ARCH</name>
<dbReference type="Proteomes" id="UP000591542">
    <property type="component" value="Unassembled WGS sequence"/>
</dbReference>
<protein>
    <submittedName>
        <fullName evidence="1">Riboflavin synthase</fullName>
        <ecNumber evidence="1">2.5.1.9</ecNumber>
    </submittedName>
</protein>
<evidence type="ECO:0000313" key="2">
    <source>
        <dbReference type="Proteomes" id="UP000591542"/>
    </source>
</evidence>
<evidence type="ECO:0000313" key="1">
    <source>
        <dbReference type="EMBL" id="MBA4463718.1"/>
    </source>
</evidence>
<dbReference type="EMBL" id="JACEMX010000124">
    <property type="protein sequence ID" value="MBA4463718.1"/>
    <property type="molecule type" value="Genomic_DNA"/>
</dbReference>
<accession>A0AC60W8T1</accession>
<comment type="caution">
    <text evidence="1">The sequence shown here is derived from an EMBL/GenBank/DDBJ whole genome shotgun (WGS) entry which is preliminary data.</text>
</comment>
<sequence>MFTGIVEGIGKVKKITKATKNRSAIQMIVDLGKHGKGLKIGQSVALNGVCLTVTKLSKTGSTFEMIDETTKKTDLGNLKVGGIVNIERSLKAGDRLEGHFVLGHVDGVGIIKKIEKKPKEVQVWFEVPKSLSKYVVKKGSIAMDGISLTVVDVKKNLASVCLIPHTIEVTNFKTKDIGDKVNIETDILGKYILK</sequence>
<gene>
    <name evidence="1" type="ORF">H2B01_06000</name>
</gene>
<keyword evidence="1" id="KW-0808">Transferase</keyword>
<proteinExistence type="predicted"/>
<organism evidence="1 2">
    <name type="scientific">Candidatus Nitrosomaritimum aestuariumsis</name>
    <dbReference type="NCBI Taxonomy" id="3342354"/>
    <lineage>
        <taxon>Archaea</taxon>
        <taxon>Nitrososphaerota</taxon>
        <taxon>Nitrososphaeria</taxon>
        <taxon>Nitrosopumilales</taxon>
        <taxon>Nitrosopumilaceae</taxon>
        <taxon>Candidatus Nitrosomaritimum</taxon>
    </lineage>
</organism>
<reference evidence="1 2" key="1">
    <citation type="journal article" date="2020" name="Appl. Environ. Microbiol.">
        <title>Genomic Characteristics of a Novel Species of Ammonia-Oxidizing Archaea from the Jiulong River Estuary.</title>
        <authorList>
            <person name="Zou D."/>
            <person name="Wan R."/>
            <person name="Han L."/>
            <person name="Xu M.N."/>
            <person name="Liu Y."/>
            <person name="Liu H."/>
            <person name="Kao S.J."/>
            <person name="Li M."/>
        </authorList>
    </citation>
    <scope>NUCLEOTIDE SEQUENCE [LARGE SCALE GENOMIC DNA]</scope>
    <source>
        <strain evidence="1">S2bin1</strain>
    </source>
</reference>
<dbReference type="EC" id="2.5.1.9" evidence="1"/>